<dbReference type="GO" id="GO:0005509">
    <property type="term" value="F:calcium ion binding"/>
    <property type="evidence" value="ECO:0007669"/>
    <property type="project" value="InterPro"/>
</dbReference>
<evidence type="ECO:0000313" key="4">
    <source>
        <dbReference type="Proteomes" id="UP000037460"/>
    </source>
</evidence>
<evidence type="ECO:0000313" key="3">
    <source>
        <dbReference type="EMBL" id="KOO52851.1"/>
    </source>
</evidence>
<reference evidence="4" key="1">
    <citation type="journal article" date="2015" name="PLoS Genet.">
        <title>Genome Sequence and Transcriptome Analyses of Chrysochromulina tobin: Metabolic Tools for Enhanced Algal Fitness in the Prominent Order Prymnesiales (Haptophyceae).</title>
        <authorList>
            <person name="Hovde B.T."/>
            <person name="Deodato C.R."/>
            <person name="Hunsperger H.M."/>
            <person name="Ryken S.A."/>
            <person name="Yost W."/>
            <person name="Jha R.K."/>
            <person name="Patterson J."/>
            <person name="Monnat R.J. Jr."/>
            <person name="Barlow S.B."/>
            <person name="Starkenburg S.R."/>
            <person name="Cattolico R.A."/>
        </authorList>
    </citation>
    <scope>NUCLEOTIDE SEQUENCE</scope>
    <source>
        <strain evidence="4">CCMP291</strain>
    </source>
</reference>
<accession>A0A0M0LPB5</accession>
<dbReference type="EMBL" id="JWZX01000480">
    <property type="protein sequence ID" value="KOO52851.1"/>
    <property type="molecule type" value="Genomic_DNA"/>
</dbReference>
<dbReference type="AlphaFoldDB" id="A0A0M0LPB5"/>
<dbReference type="PROSITE" id="PS00018">
    <property type="entry name" value="EF_HAND_1"/>
    <property type="match status" value="1"/>
</dbReference>
<dbReference type="InterPro" id="IPR018247">
    <property type="entry name" value="EF_Hand_1_Ca_BS"/>
</dbReference>
<organism evidence="3 4">
    <name type="scientific">Chrysochromulina tobinii</name>
    <dbReference type="NCBI Taxonomy" id="1460289"/>
    <lineage>
        <taxon>Eukaryota</taxon>
        <taxon>Haptista</taxon>
        <taxon>Haptophyta</taxon>
        <taxon>Prymnesiophyceae</taxon>
        <taxon>Prymnesiales</taxon>
        <taxon>Chrysochromulinaceae</taxon>
        <taxon>Chrysochromulina</taxon>
    </lineage>
</organism>
<sequence length="280" mass="31663">MDYRSGSGMTYAEQLRKASWNTEYDVPKIGQKSAAMQMPELRQHKGFKDGEHYLHPTKFTALAHSDHLSYAKCNPELGILWNGNPDLKKVHERLYLGSRVLQRVPRRSASNLLEMAADVAFHTALFAYEKRCAAYAELGRYREALSDAEFILQHTTTDRGAALARVKAIKDYMRRTNNFDNGYHQATTTLICLLRPREHRQLTQSRPSTYGGPLEKTSRFGRGMTSSTSMGSILGWDTDGDGRVDMTEFRERIATLGFKAAKKERDVFGGKGKVSSHAEY</sequence>
<evidence type="ECO:0000256" key="1">
    <source>
        <dbReference type="SAM" id="MobiDB-lite"/>
    </source>
</evidence>
<dbReference type="Proteomes" id="UP000037460">
    <property type="component" value="Unassembled WGS sequence"/>
</dbReference>
<feature type="region of interest" description="Disordered" evidence="1">
    <location>
        <begin position="202"/>
        <end position="226"/>
    </location>
</feature>
<gene>
    <name evidence="3" type="ORF">Ctob_011897</name>
</gene>
<evidence type="ECO:0000259" key="2">
    <source>
        <dbReference type="PROSITE" id="PS50222"/>
    </source>
</evidence>
<keyword evidence="4" id="KW-1185">Reference proteome</keyword>
<dbReference type="InterPro" id="IPR002048">
    <property type="entry name" value="EF_hand_dom"/>
</dbReference>
<proteinExistence type="predicted"/>
<dbReference type="PROSITE" id="PS50222">
    <property type="entry name" value="EF_HAND_2"/>
    <property type="match status" value="1"/>
</dbReference>
<feature type="domain" description="EF-hand" evidence="2">
    <location>
        <begin position="237"/>
        <end position="259"/>
    </location>
</feature>
<name>A0A0M0LPB5_9EUKA</name>
<protein>
    <recommendedName>
        <fullName evidence="2">EF-hand domain-containing protein</fullName>
    </recommendedName>
</protein>
<comment type="caution">
    <text evidence="3">The sequence shown here is derived from an EMBL/GenBank/DDBJ whole genome shotgun (WGS) entry which is preliminary data.</text>
</comment>